<dbReference type="Proteomes" id="UP001500034">
    <property type="component" value="Unassembled WGS sequence"/>
</dbReference>
<feature type="transmembrane region" description="Helical" evidence="1">
    <location>
        <begin position="219"/>
        <end position="239"/>
    </location>
</feature>
<evidence type="ECO:0000313" key="2">
    <source>
        <dbReference type="EMBL" id="GAA3974529.1"/>
    </source>
</evidence>
<evidence type="ECO:0008006" key="4">
    <source>
        <dbReference type="Google" id="ProtNLM"/>
    </source>
</evidence>
<feature type="transmembrane region" description="Helical" evidence="1">
    <location>
        <begin position="51"/>
        <end position="70"/>
    </location>
</feature>
<keyword evidence="3" id="KW-1185">Reference proteome</keyword>
<evidence type="ECO:0000256" key="1">
    <source>
        <dbReference type="SAM" id="Phobius"/>
    </source>
</evidence>
<keyword evidence="1" id="KW-0812">Transmembrane</keyword>
<feature type="transmembrane region" description="Helical" evidence="1">
    <location>
        <begin position="192"/>
        <end position="212"/>
    </location>
</feature>
<dbReference type="InterPro" id="IPR025333">
    <property type="entry name" value="DUF4239"/>
</dbReference>
<dbReference type="Pfam" id="PF14023">
    <property type="entry name" value="Bestrophin-like"/>
    <property type="match status" value="1"/>
</dbReference>
<reference evidence="3" key="1">
    <citation type="journal article" date="2019" name="Int. J. Syst. Evol. Microbiol.">
        <title>The Global Catalogue of Microorganisms (GCM) 10K type strain sequencing project: providing services to taxonomists for standard genome sequencing and annotation.</title>
        <authorList>
            <consortium name="The Broad Institute Genomics Platform"/>
            <consortium name="The Broad Institute Genome Sequencing Center for Infectious Disease"/>
            <person name="Wu L."/>
            <person name="Ma J."/>
        </authorList>
    </citation>
    <scope>NUCLEOTIDE SEQUENCE [LARGE SCALE GENOMIC DNA]</scope>
    <source>
        <strain evidence="3">JCM 17027</strain>
    </source>
</reference>
<name>A0ABP7Q0M4_9ACTN</name>
<sequence>MTVYHFFIVELPLWGTVLLILGGVPLVAVLAQALMRRLVPPPRAKEHNDVAGFLVAVVGVVYAVTIGFSVDDQWDNYTEVRRCAAEEAFLVAAVARGSAVMDPGDRRDVTEAVVAYNRAVVAWWPKDIGETGQSPDERRTLRRLFTAIGELRPDTEPRQAYVEVATDRLTEVSALNADRHRQAGTAHLRTPMWIAVYLTSAVTLMFSLLFGLESPWLHYTMITGVALVVGVNLFLLVLLEFPLNGVLSVSPGVFTSTTGDLLRDLSASPVPG</sequence>
<keyword evidence="1" id="KW-0472">Membrane</keyword>
<evidence type="ECO:0000313" key="3">
    <source>
        <dbReference type="Proteomes" id="UP001500034"/>
    </source>
</evidence>
<accession>A0ABP7Q0M4</accession>
<organism evidence="2 3">
    <name type="scientific">Streptomyces marokkonensis</name>
    <dbReference type="NCBI Taxonomy" id="324855"/>
    <lineage>
        <taxon>Bacteria</taxon>
        <taxon>Bacillati</taxon>
        <taxon>Actinomycetota</taxon>
        <taxon>Actinomycetes</taxon>
        <taxon>Kitasatosporales</taxon>
        <taxon>Streptomycetaceae</taxon>
        <taxon>Streptomyces</taxon>
    </lineage>
</organism>
<dbReference type="EMBL" id="BAABCQ010000040">
    <property type="protein sequence ID" value="GAA3974529.1"/>
    <property type="molecule type" value="Genomic_DNA"/>
</dbReference>
<proteinExistence type="predicted"/>
<feature type="transmembrane region" description="Helical" evidence="1">
    <location>
        <begin position="12"/>
        <end position="31"/>
    </location>
</feature>
<keyword evidence="1" id="KW-1133">Transmembrane helix</keyword>
<comment type="caution">
    <text evidence="2">The sequence shown here is derived from an EMBL/GenBank/DDBJ whole genome shotgun (WGS) entry which is preliminary data.</text>
</comment>
<protein>
    <recommendedName>
        <fullName evidence="4">DUF4239 domain-containing protein</fullName>
    </recommendedName>
</protein>
<gene>
    <name evidence="2" type="ORF">GCM10022384_26190</name>
</gene>